<gene>
    <name evidence="9" type="ORF">COW36_17920</name>
</gene>
<feature type="signal peptide" evidence="7">
    <location>
        <begin position="1"/>
        <end position="34"/>
    </location>
</feature>
<dbReference type="EMBL" id="PFFQ01000053">
    <property type="protein sequence ID" value="PIW15294.1"/>
    <property type="molecule type" value="Genomic_DNA"/>
</dbReference>
<dbReference type="InterPro" id="IPR009056">
    <property type="entry name" value="Cyt_c-like_dom"/>
</dbReference>
<keyword evidence="4" id="KW-0249">Electron transport</keyword>
<feature type="chain" id="PRO_5014766671" description="Cytochrome c domain-containing protein" evidence="7">
    <location>
        <begin position="35"/>
        <end position="124"/>
    </location>
</feature>
<evidence type="ECO:0000256" key="4">
    <source>
        <dbReference type="ARBA" id="ARBA00022982"/>
    </source>
</evidence>
<evidence type="ECO:0000259" key="8">
    <source>
        <dbReference type="PROSITE" id="PS51007"/>
    </source>
</evidence>
<dbReference type="Pfam" id="PF13442">
    <property type="entry name" value="Cytochrome_CBB3"/>
    <property type="match status" value="1"/>
</dbReference>
<keyword evidence="1" id="KW-0813">Transport</keyword>
<keyword evidence="3 6" id="KW-0479">Metal-binding</keyword>
<evidence type="ECO:0000313" key="10">
    <source>
        <dbReference type="Proteomes" id="UP000231019"/>
    </source>
</evidence>
<keyword evidence="5 6" id="KW-0408">Iron</keyword>
<organism evidence="9 10">
    <name type="scientific">bacterium (Candidatus Blackallbacteria) CG17_big_fil_post_rev_8_21_14_2_50_48_46</name>
    <dbReference type="NCBI Taxonomy" id="2014261"/>
    <lineage>
        <taxon>Bacteria</taxon>
        <taxon>Candidatus Blackallbacteria</taxon>
    </lineage>
</organism>
<dbReference type="AlphaFoldDB" id="A0A2M7G0Q7"/>
<evidence type="ECO:0000256" key="6">
    <source>
        <dbReference type="PROSITE-ProRule" id="PRU00433"/>
    </source>
</evidence>
<feature type="domain" description="Cytochrome c" evidence="8">
    <location>
        <begin position="37"/>
        <end position="123"/>
    </location>
</feature>
<dbReference type="PANTHER" id="PTHR37823:SF1">
    <property type="entry name" value="CYTOCHROME C-553-LIKE"/>
    <property type="match status" value="1"/>
</dbReference>
<sequence>MKMFWKKTLQVSLGMAVLTGGLMLFNGSAPQAEAAAGNAKAGKKVYMQRCATCHGNTGKADGPVGKALTPKPRDFSIGKFLYAKNDAELIAFIKKGKSPMPAWEGTLNPTQLQDVVAYIHTLKK</sequence>
<comment type="caution">
    <text evidence="9">The sequence shown here is derived from an EMBL/GenBank/DDBJ whole genome shotgun (WGS) entry which is preliminary data.</text>
</comment>
<evidence type="ECO:0000256" key="2">
    <source>
        <dbReference type="ARBA" id="ARBA00022617"/>
    </source>
</evidence>
<dbReference type="SUPFAM" id="SSF46626">
    <property type="entry name" value="Cytochrome c"/>
    <property type="match status" value="1"/>
</dbReference>
<dbReference type="InterPro" id="IPR036909">
    <property type="entry name" value="Cyt_c-like_dom_sf"/>
</dbReference>
<reference evidence="9 10" key="1">
    <citation type="submission" date="2017-09" db="EMBL/GenBank/DDBJ databases">
        <title>Depth-based differentiation of microbial function through sediment-hosted aquifers and enrichment of novel symbionts in the deep terrestrial subsurface.</title>
        <authorList>
            <person name="Probst A.J."/>
            <person name="Ladd B."/>
            <person name="Jarett J.K."/>
            <person name="Geller-Mcgrath D.E."/>
            <person name="Sieber C.M."/>
            <person name="Emerson J.B."/>
            <person name="Anantharaman K."/>
            <person name="Thomas B.C."/>
            <person name="Malmstrom R."/>
            <person name="Stieglmeier M."/>
            <person name="Klingl A."/>
            <person name="Woyke T."/>
            <person name="Ryan C.M."/>
            <person name="Banfield J.F."/>
        </authorList>
    </citation>
    <scope>NUCLEOTIDE SEQUENCE [LARGE SCALE GENOMIC DNA]</scope>
    <source>
        <strain evidence="9">CG17_big_fil_post_rev_8_21_14_2_50_48_46</strain>
    </source>
</reference>
<evidence type="ECO:0000256" key="1">
    <source>
        <dbReference type="ARBA" id="ARBA00022448"/>
    </source>
</evidence>
<keyword evidence="7" id="KW-0732">Signal</keyword>
<evidence type="ECO:0000256" key="7">
    <source>
        <dbReference type="SAM" id="SignalP"/>
    </source>
</evidence>
<proteinExistence type="predicted"/>
<dbReference type="InterPro" id="IPR008168">
    <property type="entry name" value="Cyt_C_IC"/>
</dbReference>
<keyword evidence="2 6" id="KW-0349">Heme</keyword>
<dbReference type="InterPro" id="IPR051811">
    <property type="entry name" value="Cytochrome_c550/c551-like"/>
</dbReference>
<evidence type="ECO:0000256" key="3">
    <source>
        <dbReference type="ARBA" id="ARBA00022723"/>
    </source>
</evidence>
<dbReference type="GO" id="GO:0020037">
    <property type="term" value="F:heme binding"/>
    <property type="evidence" value="ECO:0007669"/>
    <property type="project" value="InterPro"/>
</dbReference>
<accession>A0A2M7G0Q7</accession>
<dbReference type="PROSITE" id="PS51007">
    <property type="entry name" value="CYTC"/>
    <property type="match status" value="1"/>
</dbReference>
<evidence type="ECO:0000313" key="9">
    <source>
        <dbReference type="EMBL" id="PIW15294.1"/>
    </source>
</evidence>
<dbReference type="PANTHER" id="PTHR37823">
    <property type="entry name" value="CYTOCHROME C-553-LIKE"/>
    <property type="match status" value="1"/>
</dbReference>
<dbReference type="Proteomes" id="UP000231019">
    <property type="component" value="Unassembled WGS sequence"/>
</dbReference>
<dbReference type="GO" id="GO:0009055">
    <property type="term" value="F:electron transfer activity"/>
    <property type="evidence" value="ECO:0007669"/>
    <property type="project" value="InterPro"/>
</dbReference>
<protein>
    <recommendedName>
        <fullName evidence="8">Cytochrome c domain-containing protein</fullName>
    </recommendedName>
</protein>
<dbReference type="Gene3D" id="1.10.760.10">
    <property type="entry name" value="Cytochrome c-like domain"/>
    <property type="match status" value="1"/>
</dbReference>
<dbReference type="PRINTS" id="PR00605">
    <property type="entry name" value="CYTCHROMECIC"/>
</dbReference>
<name>A0A2M7G0Q7_9BACT</name>
<dbReference type="GO" id="GO:0005506">
    <property type="term" value="F:iron ion binding"/>
    <property type="evidence" value="ECO:0007669"/>
    <property type="project" value="InterPro"/>
</dbReference>
<evidence type="ECO:0000256" key="5">
    <source>
        <dbReference type="ARBA" id="ARBA00023004"/>
    </source>
</evidence>